<evidence type="ECO:0000313" key="2">
    <source>
        <dbReference type="Proteomes" id="UP001138681"/>
    </source>
</evidence>
<reference evidence="1" key="1">
    <citation type="submission" date="2021-04" db="EMBL/GenBank/DDBJ databases">
        <authorList>
            <person name="Pira H."/>
            <person name="Risdian C."/>
            <person name="Wink J."/>
        </authorList>
    </citation>
    <scope>NUCLEOTIDE SEQUENCE</scope>
    <source>
        <strain evidence="1">WH158</strain>
    </source>
</reference>
<comment type="caution">
    <text evidence="1">The sequence shown here is derived from an EMBL/GenBank/DDBJ whole genome shotgun (WGS) entry which is preliminary data.</text>
</comment>
<gene>
    <name evidence="1" type="ORF">KCG46_06815</name>
</gene>
<dbReference type="RefSeq" id="WP_218404523.1">
    <property type="nucleotide sequence ID" value="NZ_JAGSPC010000001.1"/>
</dbReference>
<dbReference type="AlphaFoldDB" id="A0A9X1JN13"/>
<dbReference type="Proteomes" id="UP001138681">
    <property type="component" value="Unassembled WGS sequence"/>
</dbReference>
<organism evidence="1 2">
    <name type="scientific">Erythrobacter crassostreae</name>
    <dbReference type="NCBI Taxonomy" id="2828328"/>
    <lineage>
        <taxon>Bacteria</taxon>
        <taxon>Pseudomonadati</taxon>
        <taxon>Pseudomonadota</taxon>
        <taxon>Alphaproteobacteria</taxon>
        <taxon>Sphingomonadales</taxon>
        <taxon>Erythrobacteraceae</taxon>
        <taxon>Erythrobacter/Porphyrobacter group</taxon>
        <taxon>Erythrobacter</taxon>
    </lineage>
</organism>
<dbReference type="EMBL" id="JAGSPC010000001">
    <property type="protein sequence ID" value="MBV7259283.1"/>
    <property type="molecule type" value="Genomic_DNA"/>
</dbReference>
<protein>
    <submittedName>
        <fullName evidence="1">Uncharacterized protein</fullName>
    </submittedName>
</protein>
<evidence type="ECO:0000313" key="1">
    <source>
        <dbReference type="EMBL" id="MBV7259283.1"/>
    </source>
</evidence>
<keyword evidence="2" id="KW-1185">Reference proteome</keyword>
<proteinExistence type="predicted"/>
<name>A0A9X1JN13_9SPHN</name>
<sequence length="293" mass="32776">MVEPDLVLQFEIEKGRSPDIENVARALLAWNEAVQVAVAAIDPSARVRVELSGVEHGSQRFKQILRFLEDGAEAIEEGGQEYPLIFKQVKALAKLIGGGILMAVLLGEVVPDEHQKVLEEIRDLLRDSPEMRRHSEEFFDTLQEEPAIASVELYEGNADKLIYSVPRSEFAQKSGLFQVVDDNLPVERIEQRLATWDVVLIRPVLVAKPRRWTFSKDGIEFSAEMVDKSVLAAIRDKTIAIPFAEGVMMKVEVSYNEEFDGAVWKPIAKSRKVTRVLSPRVVLPPGALFSNTG</sequence>
<accession>A0A9X1JN13</accession>